<reference evidence="1" key="1">
    <citation type="journal article" date="2012" name="Nature">
        <title>The oyster genome reveals stress adaptation and complexity of shell formation.</title>
        <authorList>
            <person name="Zhang G."/>
            <person name="Fang X."/>
            <person name="Guo X."/>
            <person name="Li L."/>
            <person name="Luo R."/>
            <person name="Xu F."/>
            <person name="Yang P."/>
            <person name="Zhang L."/>
            <person name="Wang X."/>
            <person name="Qi H."/>
            <person name="Xiong Z."/>
            <person name="Que H."/>
            <person name="Xie Y."/>
            <person name="Holland P.W."/>
            <person name="Paps J."/>
            <person name="Zhu Y."/>
            <person name="Wu F."/>
            <person name="Chen Y."/>
            <person name="Wang J."/>
            <person name="Peng C."/>
            <person name="Meng J."/>
            <person name="Yang L."/>
            <person name="Liu J."/>
            <person name="Wen B."/>
            <person name="Zhang N."/>
            <person name="Huang Z."/>
            <person name="Zhu Q."/>
            <person name="Feng Y."/>
            <person name="Mount A."/>
            <person name="Hedgecock D."/>
            <person name="Xu Z."/>
            <person name="Liu Y."/>
            <person name="Domazet-Loso T."/>
            <person name="Du Y."/>
            <person name="Sun X."/>
            <person name="Zhang S."/>
            <person name="Liu B."/>
            <person name="Cheng P."/>
            <person name="Jiang X."/>
            <person name="Li J."/>
            <person name="Fan D."/>
            <person name="Wang W."/>
            <person name="Fu W."/>
            <person name="Wang T."/>
            <person name="Wang B."/>
            <person name="Zhang J."/>
            <person name="Peng Z."/>
            <person name="Li Y."/>
            <person name="Li N."/>
            <person name="Wang J."/>
            <person name="Chen M."/>
            <person name="He Y."/>
            <person name="Tan F."/>
            <person name="Song X."/>
            <person name="Zheng Q."/>
            <person name="Huang R."/>
            <person name="Yang H."/>
            <person name="Du X."/>
            <person name="Chen L."/>
            <person name="Yang M."/>
            <person name="Gaffney P.M."/>
            <person name="Wang S."/>
            <person name="Luo L."/>
            <person name="She Z."/>
            <person name="Ming Y."/>
            <person name="Huang W."/>
            <person name="Zhang S."/>
            <person name="Huang B."/>
            <person name="Zhang Y."/>
            <person name="Qu T."/>
            <person name="Ni P."/>
            <person name="Miao G."/>
            <person name="Wang J."/>
            <person name="Wang Q."/>
            <person name="Steinberg C.E."/>
            <person name="Wang H."/>
            <person name="Li N."/>
            <person name="Qian L."/>
            <person name="Zhang G."/>
            <person name="Li Y."/>
            <person name="Yang H."/>
            <person name="Liu X."/>
            <person name="Wang J."/>
            <person name="Yin Y."/>
            <person name="Wang J."/>
        </authorList>
    </citation>
    <scope>NUCLEOTIDE SEQUENCE [LARGE SCALE GENOMIC DNA]</scope>
    <source>
        <strain evidence="1">05x7-T-G4-1.051#20</strain>
    </source>
</reference>
<organism evidence="1">
    <name type="scientific">Magallana gigas</name>
    <name type="common">Pacific oyster</name>
    <name type="synonym">Crassostrea gigas</name>
    <dbReference type="NCBI Taxonomy" id="29159"/>
    <lineage>
        <taxon>Eukaryota</taxon>
        <taxon>Metazoa</taxon>
        <taxon>Spiralia</taxon>
        <taxon>Lophotrochozoa</taxon>
        <taxon>Mollusca</taxon>
        <taxon>Bivalvia</taxon>
        <taxon>Autobranchia</taxon>
        <taxon>Pteriomorphia</taxon>
        <taxon>Ostreida</taxon>
        <taxon>Ostreoidea</taxon>
        <taxon>Ostreidae</taxon>
        <taxon>Magallana</taxon>
    </lineage>
</organism>
<dbReference type="EMBL" id="JH818994">
    <property type="protein sequence ID" value="EKC42848.1"/>
    <property type="molecule type" value="Genomic_DNA"/>
</dbReference>
<dbReference type="InterPro" id="IPR009003">
    <property type="entry name" value="Peptidase_S1_PA"/>
</dbReference>
<dbReference type="SUPFAM" id="SSF50494">
    <property type="entry name" value="Trypsin-like serine proteases"/>
    <property type="match status" value="1"/>
</dbReference>
<proteinExistence type="predicted"/>
<protein>
    <recommendedName>
        <fullName evidence="2">Peptidase S1 domain-containing protein</fullName>
    </recommendedName>
</protein>
<name>K1RAS5_MAGGI</name>
<gene>
    <name evidence="1" type="ORF">CGI_10001774</name>
</gene>
<dbReference type="Gene3D" id="2.40.10.10">
    <property type="entry name" value="Trypsin-like serine proteases"/>
    <property type="match status" value="1"/>
</dbReference>
<evidence type="ECO:0000313" key="1">
    <source>
        <dbReference type="EMBL" id="EKC42848.1"/>
    </source>
</evidence>
<dbReference type="InterPro" id="IPR043504">
    <property type="entry name" value="Peptidase_S1_PA_chymotrypsin"/>
</dbReference>
<evidence type="ECO:0008006" key="2">
    <source>
        <dbReference type="Google" id="ProtNLM"/>
    </source>
</evidence>
<dbReference type="HOGENOM" id="CLU_963940_0_0_1"/>
<sequence>MIELFICRKNIGNLRPNTTKDRNSTALQMCEASTFVKKRWYTPRSVRKALLSRHATIVDDKGAPIVNGIMVSEDWVLTIGTRANEILQSTNPNSVRVKVGRTKGYRNIVRTFVHPLEQYGSEFNVALLRLRYNRRTPDQSCIISSKQYSVLTSIFKHIIVTTRMTGKTGKFAKLKPRKGRISKPCSQKNLICATIKRPKRPLMLMEGSPMYLGHNGDYRLAGIGVNVPTVKDYKYDFIPLWSVSDWVQDVLDEYNAKCHFNSRGVDVCEELSLPTFKDMEDRIRRPEQH</sequence>
<dbReference type="InParanoid" id="K1RAS5"/>
<dbReference type="AlphaFoldDB" id="K1RAS5"/>
<accession>K1RAS5</accession>